<evidence type="ECO:0000313" key="2">
    <source>
        <dbReference type="EMBL" id="SDU83815.1"/>
    </source>
</evidence>
<evidence type="ECO:0000313" key="3">
    <source>
        <dbReference type="Proteomes" id="UP000198675"/>
    </source>
</evidence>
<dbReference type="RefSeq" id="WP_017679293.1">
    <property type="nucleotide sequence ID" value="NZ_LT629797.1"/>
</dbReference>
<dbReference type="AlphaFoldDB" id="A0A1H2LSU0"/>
<feature type="transmembrane region" description="Helical" evidence="1">
    <location>
        <begin position="60"/>
        <end position="78"/>
    </location>
</feature>
<organism evidence="2 3">
    <name type="scientific">Pseudomonas sihuiensis</name>
    <dbReference type="NCBI Taxonomy" id="1274359"/>
    <lineage>
        <taxon>Bacteria</taxon>
        <taxon>Pseudomonadati</taxon>
        <taxon>Pseudomonadota</taxon>
        <taxon>Gammaproteobacteria</taxon>
        <taxon>Pseudomonadales</taxon>
        <taxon>Pseudomonadaceae</taxon>
        <taxon>Pseudomonas</taxon>
    </lineage>
</organism>
<keyword evidence="1" id="KW-1133">Transmembrane helix</keyword>
<gene>
    <name evidence="2" type="ORF">SAMN05216363_2119</name>
</gene>
<sequence length="204" mass="22648">MLELWQAHLTFALLAFAIIPRLGFSPALQFVRLVVLLGISFIPVDGLSLAAYMRSFTDDVAITTLVALTFVAAVKMGLVEQLDRTIRLQVLVLIAALALFLYPATMGLSYFDPYRLGYNPRPLILIIGLLTLGLLMLRNWLGACMLGFATLAFSLGLKPSPNYWDYLLDPFIALYCWGALLGYAIKLLVSRSNAPKELRLPIRP</sequence>
<dbReference type="EMBL" id="LT629797">
    <property type="protein sequence ID" value="SDU83815.1"/>
    <property type="molecule type" value="Genomic_DNA"/>
</dbReference>
<evidence type="ECO:0000256" key="1">
    <source>
        <dbReference type="SAM" id="Phobius"/>
    </source>
</evidence>
<protein>
    <submittedName>
        <fullName evidence="2">Uncharacterized protein</fullName>
    </submittedName>
</protein>
<feature type="transmembrane region" description="Helical" evidence="1">
    <location>
        <begin position="123"/>
        <end position="151"/>
    </location>
</feature>
<keyword evidence="1" id="KW-0472">Membrane</keyword>
<feature type="transmembrane region" description="Helical" evidence="1">
    <location>
        <begin position="171"/>
        <end position="189"/>
    </location>
</feature>
<keyword evidence="3" id="KW-1185">Reference proteome</keyword>
<keyword evidence="1" id="KW-0812">Transmembrane</keyword>
<name>A0A1H2LSU0_9PSED</name>
<dbReference type="Proteomes" id="UP000198675">
    <property type="component" value="Chromosome I"/>
</dbReference>
<feature type="transmembrane region" description="Helical" evidence="1">
    <location>
        <begin position="33"/>
        <end position="53"/>
    </location>
</feature>
<proteinExistence type="predicted"/>
<feature type="transmembrane region" description="Helical" evidence="1">
    <location>
        <begin position="90"/>
        <end position="111"/>
    </location>
</feature>
<accession>A0A1H2LSU0</accession>
<reference evidence="3" key="1">
    <citation type="submission" date="2016-10" db="EMBL/GenBank/DDBJ databases">
        <authorList>
            <person name="Varghese N."/>
            <person name="Submissions S."/>
        </authorList>
    </citation>
    <scope>NUCLEOTIDE SEQUENCE [LARGE SCALE GENOMIC DNA]</scope>
    <source>
        <strain evidence="3">KCTC 32246</strain>
    </source>
</reference>